<dbReference type="GO" id="GO:0015087">
    <property type="term" value="F:cobalt ion transmembrane transporter activity"/>
    <property type="evidence" value="ECO:0007669"/>
    <property type="project" value="UniProtKB-UniRule"/>
</dbReference>
<accession>A0A9X1TDN1</accession>
<evidence type="ECO:0000256" key="10">
    <source>
        <dbReference type="ARBA" id="ARBA00034269"/>
    </source>
</evidence>
<keyword evidence="3 12" id="KW-0813">Transport</keyword>
<keyword evidence="8 12" id="KW-0406">Ion transport</keyword>
<dbReference type="EMBL" id="JAJUWU010000023">
    <property type="protein sequence ID" value="MCE7030328.1"/>
    <property type="molecule type" value="Genomic_DNA"/>
</dbReference>
<keyword evidence="6 12" id="KW-0460">Magnesium</keyword>
<organism evidence="14 15">
    <name type="scientific">Jiella avicenniae</name>
    <dbReference type="NCBI Taxonomy" id="2907202"/>
    <lineage>
        <taxon>Bacteria</taxon>
        <taxon>Pseudomonadati</taxon>
        <taxon>Pseudomonadota</taxon>
        <taxon>Alphaproteobacteria</taxon>
        <taxon>Hyphomicrobiales</taxon>
        <taxon>Aurantimonadaceae</taxon>
        <taxon>Jiella</taxon>
    </lineage>
</organism>
<evidence type="ECO:0000256" key="12">
    <source>
        <dbReference type="RuleBase" id="RU362010"/>
    </source>
</evidence>
<feature type="transmembrane region" description="Helical" evidence="12">
    <location>
        <begin position="296"/>
        <end position="317"/>
    </location>
</feature>
<keyword evidence="15" id="KW-1185">Reference proteome</keyword>
<dbReference type="GO" id="GO:0015095">
    <property type="term" value="F:magnesium ion transmembrane transporter activity"/>
    <property type="evidence" value="ECO:0007669"/>
    <property type="project" value="UniProtKB-UniRule"/>
</dbReference>
<dbReference type="Proteomes" id="UP001139035">
    <property type="component" value="Unassembled WGS sequence"/>
</dbReference>
<dbReference type="SUPFAM" id="SSF143865">
    <property type="entry name" value="CorA soluble domain-like"/>
    <property type="match status" value="1"/>
</dbReference>
<evidence type="ECO:0000256" key="3">
    <source>
        <dbReference type="ARBA" id="ARBA00022448"/>
    </source>
</evidence>
<dbReference type="PANTHER" id="PTHR46494">
    <property type="entry name" value="CORA FAMILY METAL ION TRANSPORTER (EUROFUNG)"/>
    <property type="match status" value="1"/>
</dbReference>
<dbReference type="Pfam" id="PF01544">
    <property type="entry name" value="CorA"/>
    <property type="match status" value="1"/>
</dbReference>
<dbReference type="InterPro" id="IPR045863">
    <property type="entry name" value="CorA_TM1_TM2"/>
</dbReference>
<dbReference type="InterPro" id="IPR002523">
    <property type="entry name" value="MgTranspt_CorA/ZnTranspt_ZntB"/>
</dbReference>
<comment type="catalytic activity">
    <reaction evidence="10">
        <text>Mg(2+)(in) = Mg(2+)(out)</text>
        <dbReference type="Rhea" id="RHEA:29827"/>
        <dbReference type="ChEBI" id="CHEBI:18420"/>
    </reaction>
</comment>
<sequence>MIDLTGHRKRKRKRAEKTKRSAVGAPPGQLVADPEAMRSRLTAVGLGGGGAERLEGCTLDEALALRKRCAKLWLDCTGLADVDLVRRIGEAFGLHPLTLEDVVNTDQRPKCEAYEDYAFVVLRMLAGEGSEQLSLFFGEGFVVTFQERPGDAFDPVRNRIAKGAPRLHAGGADYLAYALIDAVVDAYFPVVDQHGTRLDGIEDAIFEDVDAVQVPELHAMRRELFTMRRYLRPSRDGLGVILRLERPFLAEETKLYFADVQDHCDQLVDLNDTYRETAAGLIDLHMTLSAARTNEVINLLTIVSTIFIPLGFLAGLWGMNFNPEISDWNMPLTQSPYGYPIALAIMAAVAGGLLLFFRKKRWI</sequence>
<proteinExistence type="inferred from homology"/>
<dbReference type="AlphaFoldDB" id="A0A9X1TDN1"/>
<dbReference type="CDD" id="cd12828">
    <property type="entry name" value="TmCorA-like_1"/>
    <property type="match status" value="1"/>
</dbReference>
<comment type="similarity">
    <text evidence="2 12">Belongs to the CorA metal ion transporter (MIT) (TC 1.A.35) family.</text>
</comment>
<keyword evidence="7 12" id="KW-1133">Transmembrane helix</keyword>
<name>A0A9X1TDN1_9HYPH</name>
<feature type="region of interest" description="Disordered" evidence="13">
    <location>
        <begin position="1"/>
        <end position="30"/>
    </location>
</feature>
<evidence type="ECO:0000256" key="9">
    <source>
        <dbReference type="ARBA" id="ARBA00023136"/>
    </source>
</evidence>
<evidence type="ECO:0000256" key="13">
    <source>
        <dbReference type="SAM" id="MobiDB-lite"/>
    </source>
</evidence>
<evidence type="ECO:0000313" key="14">
    <source>
        <dbReference type="EMBL" id="MCE7030328.1"/>
    </source>
</evidence>
<evidence type="ECO:0000256" key="2">
    <source>
        <dbReference type="ARBA" id="ARBA00009765"/>
    </source>
</evidence>
<feature type="transmembrane region" description="Helical" evidence="12">
    <location>
        <begin position="337"/>
        <end position="357"/>
    </location>
</feature>
<evidence type="ECO:0000313" key="15">
    <source>
        <dbReference type="Proteomes" id="UP001139035"/>
    </source>
</evidence>
<dbReference type="InterPro" id="IPR004488">
    <property type="entry name" value="Mg/Co-transport_prot_CorA"/>
</dbReference>
<comment type="caution">
    <text evidence="14">The sequence shown here is derived from an EMBL/GenBank/DDBJ whole genome shotgun (WGS) entry which is preliminary data.</text>
</comment>
<feature type="compositionally biased region" description="Basic residues" evidence="13">
    <location>
        <begin position="7"/>
        <end position="17"/>
    </location>
</feature>
<dbReference type="SUPFAM" id="SSF144083">
    <property type="entry name" value="Magnesium transport protein CorA, transmembrane region"/>
    <property type="match status" value="1"/>
</dbReference>
<evidence type="ECO:0000256" key="7">
    <source>
        <dbReference type="ARBA" id="ARBA00022989"/>
    </source>
</evidence>
<evidence type="ECO:0000256" key="5">
    <source>
        <dbReference type="ARBA" id="ARBA00022692"/>
    </source>
</evidence>
<dbReference type="GO" id="GO:0005886">
    <property type="term" value="C:plasma membrane"/>
    <property type="evidence" value="ECO:0007669"/>
    <property type="project" value="UniProtKB-SubCell"/>
</dbReference>
<comment type="subcellular location">
    <subcellularLocation>
        <location evidence="1">Cell membrane</location>
        <topology evidence="1">Multi-pass membrane protein</topology>
    </subcellularLocation>
    <subcellularLocation>
        <location evidence="12">Membrane</location>
        <topology evidence="12">Multi-pass membrane protein</topology>
    </subcellularLocation>
</comment>
<dbReference type="Gene3D" id="3.30.460.20">
    <property type="entry name" value="CorA soluble domain-like"/>
    <property type="match status" value="1"/>
</dbReference>
<evidence type="ECO:0000256" key="6">
    <source>
        <dbReference type="ARBA" id="ARBA00022842"/>
    </source>
</evidence>
<dbReference type="GO" id="GO:0000287">
    <property type="term" value="F:magnesium ion binding"/>
    <property type="evidence" value="ECO:0007669"/>
    <property type="project" value="TreeGrafter"/>
</dbReference>
<dbReference type="PANTHER" id="PTHR46494:SF1">
    <property type="entry name" value="CORA FAMILY METAL ION TRANSPORTER (EUROFUNG)"/>
    <property type="match status" value="1"/>
</dbReference>
<dbReference type="InterPro" id="IPR045861">
    <property type="entry name" value="CorA_cytoplasmic_dom"/>
</dbReference>
<evidence type="ECO:0000256" key="4">
    <source>
        <dbReference type="ARBA" id="ARBA00022475"/>
    </source>
</evidence>
<dbReference type="GO" id="GO:0050897">
    <property type="term" value="F:cobalt ion binding"/>
    <property type="evidence" value="ECO:0007669"/>
    <property type="project" value="TreeGrafter"/>
</dbReference>
<comment type="function">
    <text evidence="11">Mediates influx of magnesium ions. Alternates between open and closed states. Activated by low cytoplasmic Mg(2+) levels. Inactive when cytoplasmic Mg(2+) levels are high.</text>
</comment>
<keyword evidence="5 12" id="KW-0812">Transmembrane</keyword>
<keyword evidence="9 12" id="KW-0472">Membrane</keyword>
<dbReference type="Gene3D" id="1.20.58.340">
    <property type="entry name" value="Magnesium transport protein CorA, transmembrane region"/>
    <property type="match status" value="2"/>
</dbReference>
<evidence type="ECO:0000256" key="11">
    <source>
        <dbReference type="ARBA" id="ARBA00045497"/>
    </source>
</evidence>
<reference evidence="14" key="1">
    <citation type="submission" date="2022-01" db="EMBL/GenBank/DDBJ databases">
        <title>Jiella avicenniae sp. nov., a novel endophytic bacterium isolated from bark of Avicennia marina.</title>
        <authorList>
            <person name="Tuo L."/>
        </authorList>
    </citation>
    <scope>NUCLEOTIDE SEQUENCE</scope>
    <source>
        <strain evidence="14">CBK1P-4</strain>
    </source>
</reference>
<evidence type="ECO:0000256" key="1">
    <source>
        <dbReference type="ARBA" id="ARBA00004651"/>
    </source>
</evidence>
<keyword evidence="4 12" id="KW-1003">Cell membrane</keyword>
<dbReference type="RefSeq" id="WP_233721401.1">
    <property type="nucleotide sequence ID" value="NZ_JAJUWU010000023.1"/>
</dbReference>
<protein>
    <recommendedName>
        <fullName evidence="12">Magnesium transport protein CorA</fullName>
    </recommendedName>
</protein>
<dbReference type="FunFam" id="1.20.58.340:FF:000004">
    <property type="entry name" value="Magnesium transport protein CorA"/>
    <property type="match status" value="1"/>
</dbReference>
<evidence type="ECO:0000256" key="8">
    <source>
        <dbReference type="ARBA" id="ARBA00023065"/>
    </source>
</evidence>
<gene>
    <name evidence="12 14" type="primary">corA</name>
    <name evidence="14" type="ORF">LZD57_20275</name>
</gene>
<dbReference type="NCBIfam" id="TIGR00383">
    <property type="entry name" value="corA"/>
    <property type="match status" value="1"/>
</dbReference>